<sequence length="35" mass="3962">MSLDRRYQAIAELDGFNPAVSSTAKCLLNHLTRLR</sequence>
<accession>A0A382UUK2</accession>
<proteinExistence type="predicted"/>
<dbReference type="AlphaFoldDB" id="A0A382UUK2"/>
<name>A0A382UUK2_9ZZZZ</name>
<dbReference type="EMBL" id="UINC01146857">
    <property type="protein sequence ID" value="SVD37827.1"/>
    <property type="molecule type" value="Genomic_DNA"/>
</dbReference>
<protein>
    <submittedName>
        <fullName evidence="1">Uncharacterized protein</fullName>
    </submittedName>
</protein>
<feature type="non-terminal residue" evidence="1">
    <location>
        <position position="35"/>
    </location>
</feature>
<gene>
    <name evidence="1" type="ORF">METZ01_LOCUS390681</name>
</gene>
<reference evidence="1" key="1">
    <citation type="submission" date="2018-05" db="EMBL/GenBank/DDBJ databases">
        <authorList>
            <person name="Lanie J.A."/>
            <person name="Ng W.-L."/>
            <person name="Kazmierczak K.M."/>
            <person name="Andrzejewski T.M."/>
            <person name="Davidsen T.M."/>
            <person name="Wayne K.J."/>
            <person name="Tettelin H."/>
            <person name="Glass J.I."/>
            <person name="Rusch D."/>
            <person name="Podicherti R."/>
            <person name="Tsui H.-C.T."/>
            <person name="Winkler M.E."/>
        </authorList>
    </citation>
    <scope>NUCLEOTIDE SEQUENCE</scope>
</reference>
<evidence type="ECO:0000313" key="1">
    <source>
        <dbReference type="EMBL" id="SVD37827.1"/>
    </source>
</evidence>
<organism evidence="1">
    <name type="scientific">marine metagenome</name>
    <dbReference type="NCBI Taxonomy" id="408172"/>
    <lineage>
        <taxon>unclassified sequences</taxon>
        <taxon>metagenomes</taxon>
        <taxon>ecological metagenomes</taxon>
    </lineage>
</organism>